<organism evidence="1 2">
    <name type="scientific">Mesorhizobium opportunistum (strain LMG 24607 / HAMBI 3007 / WSM2075)</name>
    <dbReference type="NCBI Taxonomy" id="536019"/>
    <lineage>
        <taxon>Bacteria</taxon>
        <taxon>Pseudomonadati</taxon>
        <taxon>Pseudomonadota</taxon>
        <taxon>Alphaproteobacteria</taxon>
        <taxon>Hyphomicrobiales</taxon>
        <taxon>Phyllobacteriaceae</taxon>
        <taxon>Mesorhizobium</taxon>
    </lineage>
</organism>
<dbReference type="Proteomes" id="UP000001623">
    <property type="component" value="Chromosome"/>
</dbReference>
<accession>F7YCI1</accession>
<name>F7YCI1_MESOW</name>
<protein>
    <recommendedName>
        <fullName evidence="3">DUF982 domain-containing protein</fullName>
    </recommendedName>
</protein>
<evidence type="ECO:0000313" key="2">
    <source>
        <dbReference type="Proteomes" id="UP000001623"/>
    </source>
</evidence>
<gene>
    <name evidence="1" type="ordered locus">Mesop_3344</name>
</gene>
<sequence>MQTAWFSKPVVVSVGVTGATRNLSNTQQAIELLTTHWRDAGSLKHQSALRACRRAASGDVPSDIAREAFVEAAREAHILVE</sequence>
<dbReference type="EMBL" id="CP002279">
    <property type="protein sequence ID" value="AEH87793.1"/>
    <property type="molecule type" value="Genomic_DNA"/>
</dbReference>
<dbReference type="eggNOG" id="ENOG5030ZFV">
    <property type="taxonomic scope" value="Bacteria"/>
</dbReference>
<dbReference type="AlphaFoldDB" id="F7YCI1"/>
<reference evidence="1 2" key="1">
    <citation type="submission" date="2010-10" db="EMBL/GenBank/DDBJ databases">
        <title>Complete sequence of Mesorhizobium opportunistum WSM2075.</title>
        <authorList>
            <consortium name="US DOE Joint Genome Institute"/>
            <person name="Lucas S."/>
            <person name="Copeland A."/>
            <person name="Lapidus A."/>
            <person name="Cheng J.-F."/>
            <person name="Bruce D."/>
            <person name="Goodwin L."/>
            <person name="Pitluck S."/>
            <person name="Chertkov O."/>
            <person name="Misra M."/>
            <person name="Detter J.C."/>
            <person name="Han C."/>
            <person name="Tapia R."/>
            <person name="Land M."/>
            <person name="Hauser L."/>
            <person name="Kyrpides N."/>
            <person name="Ovchinnikova G."/>
            <person name="Mavrommatis K.M."/>
            <person name="Tiwari R.P."/>
            <person name="Howieson J.G."/>
            <person name="O'Hara G.W."/>
            <person name="Nandasena K.G."/>
            <person name="Woyke T."/>
        </authorList>
    </citation>
    <scope>NUCLEOTIDE SEQUENCE [LARGE SCALE GENOMIC DNA]</scope>
    <source>
        <strain evidence="2">LMG 24607 / HAMBI 3007 / WSM2075</strain>
    </source>
</reference>
<dbReference type="RefSeq" id="WP_013894482.1">
    <property type="nucleotide sequence ID" value="NC_015675.1"/>
</dbReference>
<dbReference type="InterPro" id="IPR010385">
    <property type="entry name" value="DUF982"/>
</dbReference>
<dbReference type="Pfam" id="PF06169">
    <property type="entry name" value="DUF982"/>
    <property type="match status" value="1"/>
</dbReference>
<dbReference type="Gene3D" id="6.10.250.730">
    <property type="match status" value="1"/>
</dbReference>
<dbReference type="HOGENOM" id="CLU_134423_5_1_5"/>
<proteinExistence type="predicted"/>
<dbReference type="KEGG" id="mop:Mesop_3344"/>
<evidence type="ECO:0000313" key="1">
    <source>
        <dbReference type="EMBL" id="AEH87793.1"/>
    </source>
</evidence>
<evidence type="ECO:0008006" key="3">
    <source>
        <dbReference type="Google" id="ProtNLM"/>
    </source>
</evidence>